<dbReference type="PANTHER" id="PTHR42912:SF93">
    <property type="entry name" value="N6-ADENOSINE-METHYLTRANSFERASE TMT1A"/>
    <property type="match status" value="1"/>
</dbReference>
<dbReference type="SUPFAM" id="SSF53335">
    <property type="entry name" value="S-adenosyl-L-methionine-dependent methyltransferases"/>
    <property type="match status" value="1"/>
</dbReference>
<reference evidence="2 3" key="1">
    <citation type="submission" date="2017-07" db="EMBL/GenBank/DDBJ databases">
        <title>Genome Sequence of Antarctobacter heliothermus Strain SMS3 Isolated from a culture of the Diatom Skeletonema marinoi.</title>
        <authorList>
            <person name="Topel M."/>
            <person name="Pinder M.I.M."/>
            <person name="Johansson O.N."/>
            <person name="Kourtchenko O."/>
            <person name="Godhe A."/>
            <person name="Clarke A.K."/>
        </authorList>
    </citation>
    <scope>NUCLEOTIDE SEQUENCE [LARGE SCALE GENOMIC DNA]</scope>
    <source>
        <strain evidence="2 3">SMS3</strain>
    </source>
</reference>
<dbReference type="EC" id="2.1.1.-" evidence="2"/>
<protein>
    <submittedName>
        <fullName evidence="2">Ubiquinone biosynthesis methyltransferase UbiE</fullName>
        <ecNumber evidence="2">2.1.1.-</ecNumber>
    </submittedName>
</protein>
<name>A0A222E4K5_9RHOB</name>
<evidence type="ECO:0000259" key="1">
    <source>
        <dbReference type="Pfam" id="PF08241"/>
    </source>
</evidence>
<feature type="domain" description="Methyltransferase type 11" evidence="1">
    <location>
        <begin position="51"/>
        <end position="146"/>
    </location>
</feature>
<dbReference type="InterPro" id="IPR013216">
    <property type="entry name" value="Methyltransf_11"/>
</dbReference>
<dbReference type="PANTHER" id="PTHR42912">
    <property type="entry name" value="METHYLTRANSFERASE"/>
    <property type="match status" value="1"/>
</dbReference>
<keyword evidence="2" id="KW-0808">Transferase</keyword>
<gene>
    <name evidence="2" type="ORF">ANTHELSMS3_02480</name>
</gene>
<dbReference type="EMBL" id="CP022540">
    <property type="protein sequence ID" value="ASP21144.1"/>
    <property type="molecule type" value="Genomic_DNA"/>
</dbReference>
<dbReference type="AlphaFoldDB" id="A0A222E4K5"/>
<keyword evidence="3" id="KW-1185">Reference proteome</keyword>
<dbReference type="Proteomes" id="UP000203589">
    <property type="component" value="Chromosome"/>
</dbReference>
<evidence type="ECO:0000313" key="2">
    <source>
        <dbReference type="EMBL" id="ASP21144.1"/>
    </source>
</evidence>
<dbReference type="Pfam" id="PF08241">
    <property type="entry name" value="Methyltransf_11"/>
    <property type="match status" value="1"/>
</dbReference>
<accession>A0A222E4K5</accession>
<dbReference type="RefSeq" id="WP_094035098.1">
    <property type="nucleotide sequence ID" value="NZ_CP022540.1"/>
</dbReference>
<proteinExistence type="predicted"/>
<keyword evidence="2" id="KW-0489">Methyltransferase</keyword>
<evidence type="ECO:0000313" key="3">
    <source>
        <dbReference type="Proteomes" id="UP000203589"/>
    </source>
</evidence>
<dbReference type="GO" id="GO:0008757">
    <property type="term" value="F:S-adenosylmethionine-dependent methyltransferase activity"/>
    <property type="evidence" value="ECO:0007669"/>
    <property type="project" value="InterPro"/>
</dbReference>
<dbReference type="Gene3D" id="3.40.50.150">
    <property type="entry name" value="Vaccinia Virus protein VP39"/>
    <property type="match status" value="1"/>
</dbReference>
<dbReference type="KEGG" id="aht:ANTHELSMS3_02480"/>
<sequence length="267" mass="28392">MADLYLSISTQPDSVLEAIAASMDDRANDPAMQAICASYMGRLPKPGAKVLEIGCGNGASTALLLRAIDPSEMTGIDPAEGLLDRARKRFAGRTAVNFTVGTAVKTEQPDAAYDVVVAHTVYSHLPDPRAALAEAFRVLKPGGTLAVFDGDYATNTVALFDGDPLQAAMIATQRNLIHDGYIMRRLPRMMEDAGFERSRTEAHGFVQTQNPAYMKSLMARGVAAAAKAGDCGLDLSEAFITEAARRAENGSFYGAILFISATTQKPG</sequence>
<dbReference type="InterPro" id="IPR029063">
    <property type="entry name" value="SAM-dependent_MTases_sf"/>
</dbReference>
<organism evidence="2 3">
    <name type="scientific">Antarctobacter heliothermus</name>
    <dbReference type="NCBI Taxonomy" id="74033"/>
    <lineage>
        <taxon>Bacteria</taxon>
        <taxon>Pseudomonadati</taxon>
        <taxon>Pseudomonadota</taxon>
        <taxon>Alphaproteobacteria</taxon>
        <taxon>Rhodobacterales</taxon>
        <taxon>Roseobacteraceae</taxon>
        <taxon>Antarctobacter</taxon>
    </lineage>
</organism>
<dbReference type="CDD" id="cd02440">
    <property type="entry name" value="AdoMet_MTases"/>
    <property type="match status" value="1"/>
</dbReference>
<dbReference type="OrthoDB" id="65624at2"/>
<dbReference type="GO" id="GO:0032259">
    <property type="term" value="P:methylation"/>
    <property type="evidence" value="ECO:0007669"/>
    <property type="project" value="UniProtKB-KW"/>
</dbReference>
<dbReference type="InterPro" id="IPR050508">
    <property type="entry name" value="Methyltransf_Superfamily"/>
</dbReference>
<keyword evidence="2" id="KW-0830">Ubiquinone</keyword>